<dbReference type="Pfam" id="PF11236">
    <property type="entry name" value="DUF3037"/>
    <property type="match status" value="1"/>
</dbReference>
<dbReference type="EMBL" id="JSVC01000032">
    <property type="protein sequence ID" value="KIC92679.1"/>
    <property type="molecule type" value="Genomic_DNA"/>
</dbReference>
<protein>
    <recommendedName>
        <fullName evidence="3">DUF3037 domain-containing protein</fullName>
    </recommendedName>
</protein>
<evidence type="ECO:0000313" key="1">
    <source>
        <dbReference type="EMBL" id="KIC92679.1"/>
    </source>
</evidence>
<evidence type="ECO:0000313" key="2">
    <source>
        <dbReference type="Proteomes" id="UP000031408"/>
    </source>
</evidence>
<reference evidence="1 2" key="1">
    <citation type="submission" date="2014-11" db="EMBL/GenBank/DDBJ databases">
        <title>Genome sequence of Flavihumibacter solisilvae 3-3.</title>
        <authorList>
            <person name="Zhou G."/>
            <person name="Li M."/>
            <person name="Wang G."/>
        </authorList>
    </citation>
    <scope>NUCLEOTIDE SEQUENCE [LARGE SCALE GENOMIC DNA]</scope>
    <source>
        <strain evidence="1 2">3-3</strain>
    </source>
</reference>
<organism evidence="1 2">
    <name type="scientific">Flavihumibacter solisilvae</name>
    <dbReference type="NCBI Taxonomy" id="1349421"/>
    <lineage>
        <taxon>Bacteria</taxon>
        <taxon>Pseudomonadati</taxon>
        <taxon>Bacteroidota</taxon>
        <taxon>Chitinophagia</taxon>
        <taxon>Chitinophagales</taxon>
        <taxon>Chitinophagaceae</taxon>
        <taxon>Flavihumibacter</taxon>
    </lineage>
</organism>
<keyword evidence="2" id="KW-1185">Reference proteome</keyword>
<dbReference type="RefSeq" id="WP_039143872.1">
    <property type="nucleotide sequence ID" value="NZ_JSVC01000032.1"/>
</dbReference>
<name>A0A0C1IQD1_9BACT</name>
<sequence length="127" mass="14436">MQDKQLFEYAVIRVVPRVEREEFLNIGVILYSRNQKFLGVKYTLDEMRLLAFYPQTDISALKDYICAFDKVSKGGKEGGPIGQLDMASRFRWLTAPRSTIVQVSKVHSGLSEDAAGTLDRLHQQLVL</sequence>
<proteinExistence type="predicted"/>
<dbReference type="Proteomes" id="UP000031408">
    <property type="component" value="Unassembled WGS sequence"/>
</dbReference>
<dbReference type="InterPro" id="IPR021398">
    <property type="entry name" value="DUF3037"/>
</dbReference>
<dbReference type="STRING" id="1349421.OI18_21390"/>
<accession>A0A0C1IQD1</accession>
<comment type="caution">
    <text evidence="1">The sequence shown here is derived from an EMBL/GenBank/DDBJ whole genome shotgun (WGS) entry which is preliminary data.</text>
</comment>
<gene>
    <name evidence="1" type="ORF">OI18_21390</name>
</gene>
<dbReference type="AlphaFoldDB" id="A0A0C1IQD1"/>
<dbReference type="OrthoDB" id="9803207at2"/>
<evidence type="ECO:0008006" key="3">
    <source>
        <dbReference type="Google" id="ProtNLM"/>
    </source>
</evidence>